<accession>A0AAW1RKS1</accession>
<evidence type="ECO:0000256" key="2">
    <source>
        <dbReference type="ARBA" id="ARBA00022614"/>
    </source>
</evidence>
<protein>
    <submittedName>
        <fullName evidence="4">Uncharacterized protein</fullName>
    </submittedName>
</protein>
<dbReference type="Pfam" id="PF13855">
    <property type="entry name" value="LRR_8"/>
    <property type="match status" value="1"/>
</dbReference>
<dbReference type="PANTHER" id="PTHR48051:SF46">
    <property type="entry name" value="LEUCINE RICH REPEAT-CONTAINING DOMAIN PROTEIN"/>
    <property type="match status" value="1"/>
</dbReference>
<dbReference type="InterPro" id="IPR050216">
    <property type="entry name" value="LRR_domain-containing"/>
</dbReference>
<evidence type="ECO:0000313" key="5">
    <source>
        <dbReference type="Proteomes" id="UP001445335"/>
    </source>
</evidence>
<comment type="subcellular location">
    <subcellularLocation>
        <location evidence="1">Cytoplasm</location>
        <location evidence="1">Cytoskeleton</location>
        <location evidence="1">Cilium axoneme</location>
    </subcellularLocation>
</comment>
<evidence type="ECO:0000313" key="4">
    <source>
        <dbReference type="EMBL" id="KAK9834333.1"/>
    </source>
</evidence>
<dbReference type="PROSITE" id="PS51450">
    <property type="entry name" value="LRR"/>
    <property type="match status" value="1"/>
</dbReference>
<evidence type="ECO:0000256" key="3">
    <source>
        <dbReference type="ARBA" id="ARBA00022737"/>
    </source>
</evidence>
<name>A0AAW1RKS1_9CHLO</name>
<dbReference type="Proteomes" id="UP001445335">
    <property type="component" value="Unassembled WGS sequence"/>
</dbReference>
<sequence>MDWTCSPTQKSTGDAQFERTITDVLSNDVLCKVFTHVTRDEMCSGLPLTCQAFRSALRSSGDLYQRMDVRLTGLARGTAPHTSDGALAALHLADLVLWLLPRALFVRELRLRLPGHAPPPPPGIEGKVGLRAYLRADDDAVGEVVAACCNVELVSLHYDGRLKALPEALVRLTALRELRIAACSTLERLPAFVGHLATLERLHISVDNQGSNTTVEHFLPVELLGCTRLAHVELDSCRSVHLPPVLGELPALSSVAVRGAKLLYEWRRDFSFQRGACGTERLAHLQLAACRLQTLPHWVCHMVNLVELDMSNNALSSLPAPLATSLRALRRLDLSRNAFTRLPQVLARIQSLERIGFAFNPQLEVFDGERGARGEFRQVVPAPPAAPVAPAALPGAGAGAAAPILALVQNPDAQACAPVPRRTVPLAQLVGNLPRLVELDLRGGPSKRWGRASWAQLALVRSAMAQGRCCLSVLQCDWID</sequence>
<comment type="caution">
    <text evidence="4">The sequence shown here is derived from an EMBL/GenBank/DDBJ whole genome shotgun (WGS) entry which is preliminary data.</text>
</comment>
<keyword evidence="2" id="KW-0433">Leucine-rich repeat</keyword>
<reference evidence="4 5" key="1">
    <citation type="journal article" date="2024" name="Nat. Commun.">
        <title>Phylogenomics reveals the evolutionary origins of lichenization in chlorophyte algae.</title>
        <authorList>
            <person name="Puginier C."/>
            <person name="Libourel C."/>
            <person name="Otte J."/>
            <person name="Skaloud P."/>
            <person name="Haon M."/>
            <person name="Grisel S."/>
            <person name="Petersen M."/>
            <person name="Berrin J.G."/>
            <person name="Delaux P.M."/>
            <person name="Dal Grande F."/>
            <person name="Keller J."/>
        </authorList>
    </citation>
    <scope>NUCLEOTIDE SEQUENCE [LARGE SCALE GENOMIC DNA]</scope>
    <source>
        <strain evidence="4 5">SAG 245.80</strain>
    </source>
</reference>
<evidence type="ECO:0000256" key="1">
    <source>
        <dbReference type="ARBA" id="ARBA00004430"/>
    </source>
</evidence>
<organism evidence="4 5">
    <name type="scientific">Elliptochloris bilobata</name>
    <dbReference type="NCBI Taxonomy" id="381761"/>
    <lineage>
        <taxon>Eukaryota</taxon>
        <taxon>Viridiplantae</taxon>
        <taxon>Chlorophyta</taxon>
        <taxon>core chlorophytes</taxon>
        <taxon>Trebouxiophyceae</taxon>
        <taxon>Trebouxiophyceae incertae sedis</taxon>
        <taxon>Elliptochloris clade</taxon>
        <taxon>Elliptochloris</taxon>
    </lineage>
</organism>
<dbReference type="InterPro" id="IPR003591">
    <property type="entry name" value="Leu-rich_rpt_typical-subtyp"/>
</dbReference>
<proteinExistence type="predicted"/>
<gene>
    <name evidence="4" type="ORF">WJX81_007890</name>
</gene>
<dbReference type="AlphaFoldDB" id="A0AAW1RKS1"/>
<keyword evidence="5" id="KW-1185">Reference proteome</keyword>
<dbReference type="EMBL" id="JALJOU010000032">
    <property type="protein sequence ID" value="KAK9834333.1"/>
    <property type="molecule type" value="Genomic_DNA"/>
</dbReference>
<dbReference type="Gene3D" id="3.80.10.10">
    <property type="entry name" value="Ribonuclease Inhibitor"/>
    <property type="match status" value="1"/>
</dbReference>
<keyword evidence="3" id="KW-0677">Repeat</keyword>
<dbReference type="SUPFAM" id="SSF52058">
    <property type="entry name" value="L domain-like"/>
    <property type="match status" value="1"/>
</dbReference>
<dbReference type="GO" id="GO:0005930">
    <property type="term" value="C:axoneme"/>
    <property type="evidence" value="ECO:0007669"/>
    <property type="project" value="UniProtKB-SubCell"/>
</dbReference>
<dbReference type="InterPro" id="IPR032675">
    <property type="entry name" value="LRR_dom_sf"/>
</dbReference>
<dbReference type="SMART" id="SM00369">
    <property type="entry name" value="LRR_TYP"/>
    <property type="match status" value="2"/>
</dbReference>
<dbReference type="InterPro" id="IPR001611">
    <property type="entry name" value="Leu-rich_rpt"/>
</dbReference>
<dbReference type="PANTHER" id="PTHR48051">
    <property type="match status" value="1"/>
</dbReference>